<keyword evidence="2" id="KW-1185">Reference proteome</keyword>
<protein>
    <recommendedName>
        <fullName evidence="3">VOC family protein</fullName>
    </recommendedName>
</protein>
<dbReference type="AlphaFoldDB" id="A0A559IVM4"/>
<dbReference type="InterPro" id="IPR029068">
    <property type="entry name" value="Glyas_Bleomycin-R_OHBP_Dase"/>
</dbReference>
<accession>A0A559IVM4</accession>
<dbReference type="RefSeq" id="WP_144986432.1">
    <property type="nucleotide sequence ID" value="NZ_VNJK01000001.1"/>
</dbReference>
<evidence type="ECO:0000313" key="1">
    <source>
        <dbReference type="EMBL" id="TVX91688.1"/>
    </source>
</evidence>
<organism evidence="1 2">
    <name type="scientific">Paenibacillus agilis</name>
    <dbReference type="NCBI Taxonomy" id="3020863"/>
    <lineage>
        <taxon>Bacteria</taxon>
        <taxon>Bacillati</taxon>
        <taxon>Bacillota</taxon>
        <taxon>Bacilli</taxon>
        <taxon>Bacillales</taxon>
        <taxon>Paenibacillaceae</taxon>
        <taxon>Paenibacillus</taxon>
    </lineage>
</organism>
<evidence type="ECO:0008006" key="3">
    <source>
        <dbReference type="Google" id="ProtNLM"/>
    </source>
</evidence>
<dbReference type="SUPFAM" id="SSF54593">
    <property type="entry name" value="Glyoxalase/Bleomycin resistance protein/Dihydroxybiphenyl dioxygenase"/>
    <property type="match status" value="1"/>
</dbReference>
<comment type="caution">
    <text evidence="1">The sequence shown here is derived from an EMBL/GenBank/DDBJ whole genome shotgun (WGS) entry which is preliminary data.</text>
</comment>
<dbReference type="Gene3D" id="3.10.180.10">
    <property type="entry name" value="2,3-Dihydroxybiphenyl 1,2-Dioxygenase, domain 1"/>
    <property type="match status" value="1"/>
</dbReference>
<reference evidence="1 2" key="1">
    <citation type="submission" date="2019-07" db="EMBL/GenBank/DDBJ databases">
        <authorList>
            <person name="Kim J."/>
        </authorList>
    </citation>
    <scope>NUCLEOTIDE SEQUENCE [LARGE SCALE GENOMIC DNA]</scope>
    <source>
        <strain evidence="1 2">N4</strain>
    </source>
</reference>
<sequence>MDKQLQELNRNRTIPIFNCDYDLFDKHLEFYTAMGFEMSYYQKSPYRFASVQKEGVGEFSFYGVKKFEEEGNISGCYVVVPNIRAIYDELKANLKSYFGKIPSKGTPRFSRLNQTAEDWRVNITDPAGNTIIIGESLGDSKSLMKTEDERVKALESKFEKLYVQAYRFAFSKEDFLAARNTIEVALLKFKVDVPNEFLFKAKVLQTEIYVLLEQEDKANEALQEAEHIDLTVDEKENVAEFIERLQELRIELRMTSSSRAGYSNNENL</sequence>
<dbReference type="OrthoDB" id="6624781at2"/>
<evidence type="ECO:0000313" key="2">
    <source>
        <dbReference type="Proteomes" id="UP000318102"/>
    </source>
</evidence>
<name>A0A559IVM4_9BACL</name>
<dbReference type="EMBL" id="VNJK01000001">
    <property type="protein sequence ID" value="TVX91688.1"/>
    <property type="molecule type" value="Genomic_DNA"/>
</dbReference>
<gene>
    <name evidence="1" type="ORF">FPZ44_00620</name>
</gene>
<proteinExistence type="predicted"/>
<dbReference type="Proteomes" id="UP000318102">
    <property type="component" value="Unassembled WGS sequence"/>
</dbReference>